<evidence type="ECO:0000313" key="2">
    <source>
        <dbReference type="EMBL" id="MFC7288726.1"/>
    </source>
</evidence>
<dbReference type="Proteomes" id="UP001596542">
    <property type="component" value="Unassembled WGS sequence"/>
</dbReference>
<proteinExistence type="predicted"/>
<gene>
    <name evidence="2" type="ORF">ACFQPC_11810</name>
</gene>
<name>A0ABW2ICB8_9BURK</name>
<comment type="caution">
    <text evidence="2">The sequence shown here is derived from an EMBL/GenBank/DDBJ whole genome shotgun (WGS) entry which is preliminary data.</text>
</comment>
<feature type="transmembrane region" description="Helical" evidence="1">
    <location>
        <begin position="26"/>
        <end position="46"/>
    </location>
</feature>
<reference evidence="3" key="1">
    <citation type="journal article" date="2019" name="Int. J. Syst. Evol. Microbiol.">
        <title>The Global Catalogue of Microorganisms (GCM) 10K type strain sequencing project: providing services to taxonomists for standard genome sequencing and annotation.</title>
        <authorList>
            <consortium name="The Broad Institute Genomics Platform"/>
            <consortium name="The Broad Institute Genome Sequencing Center for Infectious Disease"/>
            <person name="Wu L."/>
            <person name="Ma J."/>
        </authorList>
    </citation>
    <scope>NUCLEOTIDE SEQUENCE [LARGE SCALE GENOMIC DNA]</scope>
    <source>
        <strain evidence="3">KACC 12508</strain>
    </source>
</reference>
<protein>
    <submittedName>
        <fullName evidence="2">Uncharacterized protein</fullName>
    </submittedName>
</protein>
<sequence>MLAFAKLLSTAGVIFAMGWFAMKPDFAAVLVGILSLSALMITFLPIRADSTR</sequence>
<keyword evidence="1" id="KW-0812">Transmembrane</keyword>
<keyword evidence="1" id="KW-1133">Transmembrane helix</keyword>
<evidence type="ECO:0000313" key="3">
    <source>
        <dbReference type="Proteomes" id="UP001596542"/>
    </source>
</evidence>
<organism evidence="2 3">
    <name type="scientific">Herminiimonas glaciei</name>
    <dbReference type="NCBI Taxonomy" id="523788"/>
    <lineage>
        <taxon>Bacteria</taxon>
        <taxon>Pseudomonadati</taxon>
        <taxon>Pseudomonadota</taxon>
        <taxon>Betaproteobacteria</taxon>
        <taxon>Burkholderiales</taxon>
        <taxon>Oxalobacteraceae</taxon>
        <taxon>Herminiimonas</taxon>
    </lineage>
</organism>
<dbReference type="EMBL" id="JBHTBU010000002">
    <property type="protein sequence ID" value="MFC7288726.1"/>
    <property type="molecule type" value="Genomic_DNA"/>
</dbReference>
<keyword evidence="3" id="KW-1185">Reference proteome</keyword>
<accession>A0ABW2ICB8</accession>
<keyword evidence="1" id="KW-0472">Membrane</keyword>
<dbReference type="RefSeq" id="WP_382272138.1">
    <property type="nucleotide sequence ID" value="NZ_JBHTBU010000002.1"/>
</dbReference>
<evidence type="ECO:0000256" key="1">
    <source>
        <dbReference type="SAM" id="Phobius"/>
    </source>
</evidence>